<evidence type="ECO:0000256" key="1">
    <source>
        <dbReference type="SAM" id="SignalP"/>
    </source>
</evidence>
<keyword evidence="1" id="KW-0732">Signal</keyword>
<dbReference type="PANTHER" id="PTHR43264">
    <property type="match status" value="1"/>
</dbReference>
<dbReference type="OrthoDB" id="209323at2"/>
<dbReference type="RefSeq" id="WP_145299925.1">
    <property type="nucleotide sequence ID" value="NZ_CP036299.1"/>
</dbReference>
<evidence type="ECO:0000313" key="3">
    <source>
        <dbReference type="EMBL" id="QDV30481.1"/>
    </source>
</evidence>
<dbReference type="PROSITE" id="PS51257">
    <property type="entry name" value="PROKAR_LIPOPROTEIN"/>
    <property type="match status" value="1"/>
</dbReference>
<keyword evidence="4" id="KW-1185">Reference proteome</keyword>
<organism evidence="3 4">
    <name type="scientific">Planctopirus ephydatiae</name>
    <dbReference type="NCBI Taxonomy" id="2528019"/>
    <lineage>
        <taxon>Bacteria</taxon>
        <taxon>Pseudomonadati</taxon>
        <taxon>Planctomycetota</taxon>
        <taxon>Planctomycetia</taxon>
        <taxon>Planctomycetales</taxon>
        <taxon>Planctomycetaceae</taxon>
        <taxon>Planctopirus</taxon>
    </lineage>
</organism>
<proteinExistence type="predicted"/>
<dbReference type="InterPro" id="IPR001910">
    <property type="entry name" value="Inosine/uridine_hydrolase_dom"/>
</dbReference>
<protein>
    <submittedName>
        <fullName evidence="3">Inosine-uridine preferring nucleoside hydrolase</fullName>
    </submittedName>
</protein>
<dbReference type="AlphaFoldDB" id="A0A518GPU2"/>
<dbReference type="Proteomes" id="UP000315349">
    <property type="component" value="Chromosome"/>
</dbReference>
<dbReference type="KEGG" id="peh:Spb1_24150"/>
<gene>
    <name evidence="3" type="ORF">Spb1_24150</name>
</gene>
<dbReference type="SUPFAM" id="SSF53590">
    <property type="entry name" value="Nucleoside hydrolase"/>
    <property type="match status" value="1"/>
</dbReference>
<reference evidence="3 4" key="1">
    <citation type="submission" date="2019-02" db="EMBL/GenBank/DDBJ databases">
        <title>Deep-cultivation of Planctomycetes and their phenomic and genomic characterization uncovers novel biology.</title>
        <authorList>
            <person name="Wiegand S."/>
            <person name="Jogler M."/>
            <person name="Boedeker C."/>
            <person name="Pinto D."/>
            <person name="Vollmers J."/>
            <person name="Rivas-Marin E."/>
            <person name="Kohn T."/>
            <person name="Peeters S.H."/>
            <person name="Heuer A."/>
            <person name="Rast P."/>
            <person name="Oberbeckmann S."/>
            <person name="Bunk B."/>
            <person name="Jeske O."/>
            <person name="Meyerdierks A."/>
            <person name="Storesund J.E."/>
            <person name="Kallscheuer N."/>
            <person name="Luecker S."/>
            <person name="Lage O.M."/>
            <person name="Pohl T."/>
            <person name="Merkel B.J."/>
            <person name="Hornburger P."/>
            <person name="Mueller R.-W."/>
            <person name="Bruemmer F."/>
            <person name="Labrenz M."/>
            <person name="Spormann A.M."/>
            <person name="Op den Camp H."/>
            <person name="Overmann J."/>
            <person name="Amann R."/>
            <person name="Jetten M.S.M."/>
            <person name="Mascher T."/>
            <person name="Medema M.H."/>
            <person name="Devos D.P."/>
            <person name="Kaster A.-K."/>
            <person name="Ovreas L."/>
            <person name="Rohde M."/>
            <person name="Galperin M.Y."/>
            <person name="Jogler C."/>
        </authorList>
    </citation>
    <scope>NUCLEOTIDE SEQUENCE [LARGE SCALE GENOMIC DNA]</scope>
    <source>
        <strain evidence="3 4">Spb1</strain>
    </source>
</reference>
<dbReference type="Gene3D" id="2.60.120.260">
    <property type="entry name" value="Galactose-binding domain-like"/>
    <property type="match status" value="1"/>
</dbReference>
<evidence type="ECO:0000313" key="4">
    <source>
        <dbReference type="Proteomes" id="UP000315349"/>
    </source>
</evidence>
<dbReference type="GO" id="GO:0016799">
    <property type="term" value="F:hydrolase activity, hydrolyzing N-glycosyl compounds"/>
    <property type="evidence" value="ECO:0007669"/>
    <property type="project" value="InterPro"/>
</dbReference>
<feature type="signal peptide" evidence="1">
    <location>
        <begin position="1"/>
        <end position="24"/>
    </location>
</feature>
<accession>A0A518GPU2</accession>
<feature type="domain" description="Inosine/uridine-preferring nucleoside hydrolase" evidence="2">
    <location>
        <begin position="31"/>
        <end position="216"/>
    </location>
</feature>
<sequence length="525" mass="57251" precursor="true">MLRYISATLVGIVLGCCCTSPCGAAEPPHTVIFDTDAGGDCDDIGALFLLHGAVERGEAKLLATMGCTSSKTIAPCLDAVNGWFGRSDIPVGTLKDDGLLPNSSYTAEVVRRFPHKFPESKDYPDAVVLYRQLLLKQPDHSVIVLAVGPLRNLANLLKSPGDKDSPLDGKALVAKKVRRLDVMGGNYPPFAKAKEAEWNFEMDPVSAALVCSEWPTEILFNGEGGSTNSGRRVTYELPEHNPLTVAYTAYPGVGYAGDRLSWDPVSCLVAVRGAEPWYRVVKGGTNVVNPKTGVNTWNPDTKGKHSYLVLDQKRPKREVETALEDLMVAGKGRPRNLLVNTAYYARAGACRITCRGHVDANSVAMNAFDGEKKGRTSWVDQSPSSWIQCQYADGRKRLVTSYVVECPRKERQPQTIELYGSNDNGETWTRLNVRNDPGFTELATRRTFDIVTPAKWNAYRISLVAADEEEGVEVSTIELNEEVDCPPGVPVQSLALEETEIAIPANGRATLNATLAPLKVVDLLK</sequence>
<evidence type="ECO:0000259" key="2">
    <source>
        <dbReference type="Pfam" id="PF01156"/>
    </source>
</evidence>
<dbReference type="InterPro" id="IPR036452">
    <property type="entry name" value="Ribo_hydro-like"/>
</dbReference>
<dbReference type="Pfam" id="PF01156">
    <property type="entry name" value="IU_nuc_hydro"/>
    <property type="match status" value="1"/>
</dbReference>
<name>A0A518GPU2_9PLAN</name>
<dbReference type="EMBL" id="CP036299">
    <property type="protein sequence ID" value="QDV30481.1"/>
    <property type="molecule type" value="Genomic_DNA"/>
</dbReference>
<keyword evidence="3" id="KW-0378">Hydrolase</keyword>
<feature type="chain" id="PRO_5021710765" evidence="1">
    <location>
        <begin position="25"/>
        <end position="525"/>
    </location>
</feature>
<dbReference type="Gene3D" id="3.90.245.10">
    <property type="entry name" value="Ribonucleoside hydrolase-like"/>
    <property type="match status" value="1"/>
</dbReference>
<dbReference type="PANTHER" id="PTHR43264:SF1">
    <property type="entry name" value="INOSINE_URIDINE-PREFERRING NUCLEOSIDE HYDROLASE DOMAIN-CONTAINING PROTEIN"/>
    <property type="match status" value="1"/>
</dbReference>